<keyword evidence="1" id="KW-1133">Transmembrane helix</keyword>
<proteinExistence type="predicted"/>
<dbReference type="OrthoDB" id="5296287at2759"/>
<reference evidence="3 4" key="1">
    <citation type="journal article" date="2019" name="Sci. Rep.">
        <title>Orb-weaving spider Araneus ventricosus genome elucidates the spidroin gene catalogue.</title>
        <authorList>
            <person name="Kono N."/>
            <person name="Nakamura H."/>
            <person name="Ohtoshi R."/>
            <person name="Moran D.A.P."/>
            <person name="Shinohara A."/>
            <person name="Yoshida Y."/>
            <person name="Fujiwara M."/>
            <person name="Mori M."/>
            <person name="Tomita M."/>
            <person name="Arakawa K."/>
        </authorList>
    </citation>
    <scope>NUCLEOTIDE SEQUENCE [LARGE SCALE GENOMIC DNA]</scope>
</reference>
<organism evidence="3 4">
    <name type="scientific">Araneus ventricosus</name>
    <name type="common">Orbweaver spider</name>
    <name type="synonym">Epeira ventricosa</name>
    <dbReference type="NCBI Taxonomy" id="182803"/>
    <lineage>
        <taxon>Eukaryota</taxon>
        <taxon>Metazoa</taxon>
        <taxon>Ecdysozoa</taxon>
        <taxon>Arthropoda</taxon>
        <taxon>Chelicerata</taxon>
        <taxon>Arachnida</taxon>
        <taxon>Araneae</taxon>
        <taxon>Araneomorphae</taxon>
        <taxon>Entelegynae</taxon>
        <taxon>Araneoidea</taxon>
        <taxon>Araneidae</taxon>
        <taxon>Araneus</taxon>
    </lineage>
</organism>
<evidence type="ECO:0000313" key="2">
    <source>
        <dbReference type="EMBL" id="GBN55394.1"/>
    </source>
</evidence>
<sequence>MFLEPYNPYLLHSDSEGCSNQSKLLSFYFRCASSFTYYGISYNTNELAGNPFINFALYLATEILSTILVLTAIQYKGRRRSLAVGLAVAGVACLLVYPIPEGAKQKNICQYSHRNSHAVTKNV</sequence>
<name>A0A4Y2PY90_ARAVE</name>
<dbReference type="Proteomes" id="UP000499080">
    <property type="component" value="Unassembled WGS sequence"/>
</dbReference>
<feature type="transmembrane region" description="Helical" evidence="1">
    <location>
        <begin position="55"/>
        <end position="75"/>
    </location>
</feature>
<dbReference type="EMBL" id="BGPR01217500">
    <property type="protein sequence ID" value="GBN55394.1"/>
    <property type="molecule type" value="Genomic_DNA"/>
</dbReference>
<accession>A0A4Y2PY90</accession>
<protein>
    <submittedName>
        <fullName evidence="3">Uncharacterized protein</fullName>
    </submittedName>
</protein>
<keyword evidence="1" id="KW-0472">Membrane</keyword>
<feature type="transmembrane region" description="Helical" evidence="1">
    <location>
        <begin position="82"/>
        <end position="100"/>
    </location>
</feature>
<gene>
    <name evidence="2" type="ORF">AVEN_259114_1</name>
    <name evidence="3" type="ORF">AVEN_73160_1</name>
</gene>
<comment type="caution">
    <text evidence="3">The sequence shown here is derived from an EMBL/GenBank/DDBJ whole genome shotgun (WGS) entry which is preliminary data.</text>
</comment>
<evidence type="ECO:0000256" key="1">
    <source>
        <dbReference type="SAM" id="Phobius"/>
    </source>
</evidence>
<keyword evidence="1" id="KW-0812">Transmembrane</keyword>
<dbReference type="AlphaFoldDB" id="A0A4Y2PY90"/>
<evidence type="ECO:0000313" key="4">
    <source>
        <dbReference type="Proteomes" id="UP000499080"/>
    </source>
</evidence>
<dbReference type="EMBL" id="BGPR01217736">
    <property type="protein sequence ID" value="GBN55843.1"/>
    <property type="molecule type" value="Genomic_DNA"/>
</dbReference>
<evidence type="ECO:0000313" key="3">
    <source>
        <dbReference type="EMBL" id="GBN55843.1"/>
    </source>
</evidence>
<keyword evidence="4" id="KW-1185">Reference proteome</keyword>